<accession>A0A3R7Q9I2</accession>
<dbReference type="InterPro" id="IPR014044">
    <property type="entry name" value="CAP_dom"/>
</dbReference>
<reference evidence="4 5" key="1">
    <citation type="submission" date="2018-04" db="EMBL/GenBank/DDBJ databases">
        <authorList>
            <person name="Zhang X."/>
            <person name="Yuan J."/>
            <person name="Li F."/>
            <person name="Xiang J."/>
        </authorList>
    </citation>
    <scope>NUCLEOTIDE SEQUENCE [LARGE SCALE GENOMIC DNA]</scope>
    <source>
        <tissue evidence="4">Muscle</tissue>
    </source>
</reference>
<dbReference type="InterPro" id="IPR001283">
    <property type="entry name" value="CRISP-related"/>
</dbReference>
<dbReference type="EMBL" id="QCYY01002217">
    <property type="protein sequence ID" value="ROT71990.1"/>
    <property type="molecule type" value="Genomic_DNA"/>
</dbReference>
<proteinExistence type="predicted"/>
<evidence type="ECO:0000313" key="5">
    <source>
        <dbReference type="Proteomes" id="UP000283509"/>
    </source>
</evidence>
<dbReference type="Pfam" id="PF00188">
    <property type="entry name" value="CAP"/>
    <property type="match status" value="1"/>
</dbReference>
<keyword evidence="2" id="KW-0732">Signal</keyword>
<dbReference type="OrthoDB" id="414826at2759"/>
<dbReference type="InterPro" id="IPR035940">
    <property type="entry name" value="CAP_sf"/>
</dbReference>
<feature type="chain" id="PRO_5018601163" evidence="2">
    <location>
        <begin position="18"/>
        <end position="321"/>
    </location>
</feature>
<dbReference type="Proteomes" id="UP000283509">
    <property type="component" value="Unassembled WGS sequence"/>
</dbReference>
<dbReference type="PROSITE" id="PS01010">
    <property type="entry name" value="CRISP_2"/>
    <property type="match status" value="1"/>
</dbReference>
<dbReference type="Gene3D" id="3.40.33.10">
    <property type="entry name" value="CAP"/>
    <property type="match status" value="1"/>
</dbReference>
<dbReference type="PRINTS" id="PR00838">
    <property type="entry name" value="V5ALLERGEN"/>
</dbReference>
<comment type="caution">
    <text evidence="4">The sequence shown here is derived from an EMBL/GenBank/DDBJ whole genome shotgun (WGS) entry which is preliminary data.</text>
</comment>
<dbReference type="CDD" id="cd05380">
    <property type="entry name" value="CAP_euk"/>
    <property type="match status" value="1"/>
</dbReference>
<dbReference type="SUPFAM" id="SSF55797">
    <property type="entry name" value="PR-1-like"/>
    <property type="match status" value="1"/>
</dbReference>
<reference evidence="4 5" key="2">
    <citation type="submission" date="2019-01" db="EMBL/GenBank/DDBJ databases">
        <title>The decoding of complex shrimp genome reveals the adaptation for benthos swimmer, frequently molting mechanism and breeding impact on genome.</title>
        <authorList>
            <person name="Sun Y."/>
            <person name="Gao Y."/>
            <person name="Yu Y."/>
        </authorList>
    </citation>
    <scope>NUCLEOTIDE SEQUENCE [LARGE SCALE GENOMIC DNA]</scope>
    <source>
        <tissue evidence="4">Muscle</tissue>
    </source>
</reference>
<organism evidence="4 5">
    <name type="scientific">Penaeus vannamei</name>
    <name type="common">Whiteleg shrimp</name>
    <name type="synonym">Litopenaeus vannamei</name>
    <dbReference type="NCBI Taxonomy" id="6689"/>
    <lineage>
        <taxon>Eukaryota</taxon>
        <taxon>Metazoa</taxon>
        <taxon>Ecdysozoa</taxon>
        <taxon>Arthropoda</taxon>
        <taxon>Crustacea</taxon>
        <taxon>Multicrustacea</taxon>
        <taxon>Malacostraca</taxon>
        <taxon>Eumalacostraca</taxon>
        <taxon>Eucarida</taxon>
        <taxon>Decapoda</taxon>
        <taxon>Dendrobranchiata</taxon>
        <taxon>Penaeoidea</taxon>
        <taxon>Penaeidae</taxon>
        <taxon>Penaeus</taxon>
    </lineage>
</organism>
<dbReference type="PROSITE" id="PS01009">
    <property type="entry name" value="CRISP_1"/>
    <property type="match status" value="1"/>
</dbReference>
<feature type="domain" description="SCP" evidence="3">
    <location>
        <begin position="128"/>
        <end position="295"/>
    </location>
</feature>
<sequence length="321" mass="34404">MAVFCSAGTLILSTVSAESTFNGRPISCCVAAQVWRFCPLASCACRQRNYRTSTLAPVTSTPATATSTPAPDTSIHAPDTSTLTPDTSSLPSTTTSAGPACDYAAFTADHSMLKSPACTNTKPPLTEAEKTEILSVHNTLRAKVARGDETAGDPGPQPKGANIRELKWNDELADVAQAWMGQCTFAHDCPACRKICSRDYAVGQNVYTYWISMENDERINWTQAIQFWYDEVDDMPNTFVGSFNSVPPSGKVIGHYTQLVWGESYEIGCGAVHFTDGGTRKIYACNYGAAGNILTRPLYVIGDPASQCPGAVSATYSDLCA</sequence>
<evidence type="ECO:0000256" key="2">
    <source>
        <dbReference type="SAM" id="SignalP"/>
    </source>
</evidence>
<dbReference type="PRINTS" id="PR00837">
    <property type="entry name" value="V5TPXLIKE"/>
</dbReference>
<dbReference type="InterPro" id="IPR002413">
    <property type="entry name" value="V5_allergen-like"/>
</dbReference>
<dbReference type="GO" id="GO:0005576">
    <property type="term" value="C:extracellular region"/>
    <property type="evidence" value="ECO:0007669"/>
    <property type="project" value="InterPro"/>
</dbReference>
<dbReference type="PANTHER" id="PTHR10334">
    <property type="entry name" value="CYSTEINE-RICH SECRETORY PROTEIN-RELATED"/>
    <property type="match status" value="1"/>
</dbReference>
<evidence type="ECO:0000313" key="4">
    <source>
        <dbReference type="EMBL" id="ROT71990.1"/>
    </source>
</evidence>
<keyword evidence="5" id="KW-1185">Reference proteome</keyword>
<name>A0A3R7Q9I2_PENVA</name>
<dbReference type="InterPro" id="IPR018244">
    <property type="entry name" value="Allrgn_V5/Tpx1_CS"/>
</dbReference>
<dbReference type="SMART" id="SM00198">
    <property type="entry name" value="SCP"/>
    <property type="match status" value="1"/>
</dbReference>
<dbReference type="AlphaFoldDB" id="A0A3R7Q9I2"/>
<evidence type="ECO:0000259" key="3">
    <source>
        <dbReference type="SMART" id="SM00198"/>
    </source>
</evidence>
<feature type="region of interest" description="Disordered" evidence="1">
    <location>
        <begin position="57"/>
        <end position="96"/>
    </location>
</feature>
<protein>
    <submittedName>
        <fullName evidence="4">SCP-like extracellular domain containing protein 1</fullName>
    </submittedName>
</protein>
<gene>
    <name evidence="4" type="ORF">C7M84_009610</name>
</gene>
<evidence type="ECO:0000256" key="1">
    <source>
        <dbReference type="SAM" id="MobiDB-lite"/>
    </source>
</evidence>
<feature type="signal peptide" evidence="2">
    <location>
        <begin position="1"/>
        <end position="17"/>
    </location>
</feature>